<evidence type="ECO:0000313" key="2">
    <source>
        <dbReference type="EMBL" id="QHT62969.1"/>
    </source>
</evidence>
<organism evidence="2 3">
    <name type="scientific">Paenibacillus lycopersici</name>
    <dbReference type="NCBI Taxonomy" id="2704462"/>
    <lineage>
        <taxon>Bacteria</taxon>
        <taxon>Bacillati</taxon>
        <taxon>Bacillota</taxon>
        <taxon>Bacilli</taxon>
        <taxon>Bacillales</taxon>
        <taxon>Paenibacillaceae</taxon>
        <taxon>Paenibacillus</taxon>
    </lineage>
</organism>
<evidence type="ECO:0000259" key="1">
    <source>
        <dbReference type="PROSITE" id="PS50930"/>
    </source>
</evidence>
<dbReference type="RefSeq" id="WP_162359399.1">
    <property type="nucleotide sequence ID" value="NZ_CP048209.1"/>
</dbReference>
<name>A0A6C0G5M3_9BACL</name>
<feature type="domain" description="HTH LytTR-type" evidence="1">
    <location>
        <begin position="49"/>
        <end position="125"/>
    </location>
</feature>
<sequence>MGRTVYCIRIEPVDGEVVCRNIDIINEVLYMGVTPKGSKRYKAGIPMFVTRDGTYLQLDTIEKYQQVLEPHGFDLLHPSCLVNVNLIDRIELSMNGNAAYFVDGGDMFVPVSRNKTAEYRHLISIGP</sequence>
<reference evidence="2 3" key="1">
    <citation type="submission" date="2020-01" db="EMBL/GenBank/DDBJ databases">
        <title>Paenibacillus sp. nov., isolated from tomato rhizosphere.</title>
        <authorList>
            <person name="Weon H.-Y."/>
            <person name="Lee S.A."/>
        </authorList>
    </citation>
    <scope>NUCLEOTIDE SEQUENCE [LARGE SCALE GENOMIC DNA]</scope>
    <source>
        <strain evidence="2 3">12200R-189</strain>
    </source>
</reference>
<dbReference type="InterPro" id="IPR007492">
    <property type="entry name" value="LytTR_DNA-bd_dom"/>
</dbReference>
<proteinExistence type="predicted"/>
<dbReference type="Proteomes" id="UP000476064">
    <property type="component" value="Chromosome"/>
</dbReference>
<evidence type="ECO:0000313" key="3">
    <source>
        <dbReference type="Proteomes" id="UP000476064"/>
    </source>
</evidence>
<keyword evidence="3" id="KW-1185">Reference proteome</keyword>
<dbReference type="KEGG" id="plyc:GXP70_25395"/>
<protein>
    <submittedName>
        <fullName evidence="2">LytTR family transcriptional regulator</fullName>
    </submittedName>
</protein>
<dbReference type="Pfam" id="PF04397">
    <property type="entry name" value="LytTR"/>
    <property type="match status" value="1"/>
</dbReference>
<dbReference type="EMBL" id="CP048209">
    <property type="protein sequence ID" value="QHT62969.1"/>
    <property type="molecule type" value="Genomic_DNA"/>
</dbReference>
<dbReference type="PROSITE" id="PS50930">
    <property type="entry name" value="HTH_LYTTR"/>
    <property type="match status" value="1"/>
</dbReference>
<dbReference type="GO" id="GO:0003677">
    <property type="term" value="F:DNA binding"/>
    <property type="evidence" value="ECO:0007669"/>
    <property type="project" value="InterPro"/>
</dbReference>
<accession>A0A6C0G5M3</accession>
<dbReference type="AlphaFoldDB" id="A0A6C0G5M3"/>
<dbReference type="Gene3D" id="2.40.50.1020">
    <property type="entry name" value="LytTr DNA-binding domain"/>
    <property type="match status" value="1"/>
</dbReference>
<gene>
    <name evidence="2" type="ORF">GXP70_25395</name>
</gene>